<dbReference type="SUPFAM" id="SSF51182">
    <property type="entry name" value="RmlC-like cupins"/>
    <property type="match status" value="1"/>
</dbReference>
<dbReference type="EMBL" id="SPVF01000029">
    <property type="protein sequence ID" value="TFW28855.1"/>
    <property type="molecule type" value="Genomic_DNA"/>
</dbReference>
<organism evidence="1 2">
    <name type="scientific">Zemynaea arenosa</name>
    <dbReference type="NCBI Taxonomy" id="2561931"/>
    <lineage>
        <taxon>Bacteria</taxon>
        <taxon>Pseudomonadati</taxon>
        <taxon>Pseudomonadota</taxon>
        <taxon>Betaproteobacteria</taxon>
        <taxon>Burkholderiales</taxon>
        <taxon>Oxalobacteraceae</taxon>
        <taxon>Telluria group</taxon>
        <taxon>Zemynaea</taxon>
    </lineage>
</organism>
<dbReference type="InterPro" id="IPR011051">
    <property type="entry name" value="RmlC_Cupin_sf"/>
</dbReference>
<sequence>MNTRLIPYASLEASLWKNGGGSTVNIAMAPRGAAFEDFDWRISLATIGQDGPFSLFDGVDRTLALVEGKGVLLEIEGDGKGVVDEFNQVYEFPGEARIQATLVDGPTRDFNVMSRRAVCSHQFGRRVLDGESEFAPRGDATVLFMAQGDYLELRNGSERMPLVRFDTVVMEPGARWTLDAREATVFVVDFYYR</sequence>
<dbReference type="Gene3D" id="2.60.120.10">
    <property type="entry name" value="Jelly Rolls"/>
    <property type="match status" value="1"/>
</dbReference>
<reference evidence="1 2" key="1">
    <citation type="submission" date="2019-03" db="EMBL/GenBank/DDBJ databases">
        <title>Draft Genome Sequence of Massilia arenosa sp. nov., a Novel Massilia Species Isolated from a Sandy-loam Maize Soil.</title>
        <authorList>
            <person name="Raths R."/>
            <person name="Peta V."/>
            <person name="Bucking H."/>
        </authorList>
    </citation>
    <scope>NUCLEOTIDE SEQUENCE [LARGE SCALE GENOMIC DNA]</scope>
    <source>
        <strain evidence="1 2">MC02</strain>
    </source>
</reference>
<dbReference type="InterPro" id="IPR014710">
    <property type="entry name" value="RmlC-like_jellyroll"/>
</dbReference>
<dbReference type="AlphaFoldDB" id="A0A4Y9SQV5"/>
<gene>
    <name evidence="1" type="ORF">E4L96_01955</name>
</gene>
<dbReference type="PANTHER" id="PTHR37943:SF1">
    <property type="entry name" value="PROTEIN VES"/>
    <property type="match status" value="1"/>
</dbReference>
<dbReference type="OrthoDB" id="9800082at2"/>
<evidence type="ECO:0000313" key="2">
    <source>
        <dbReference type="Proteomes" id="UP000298438"/>
    </source>
</evidence>
<dbReference type="PANTHER" id="PTHR37943">
    <property type="entry name" value="PROTEIN VES"/>
    <property type="match status" value="1"/>
</dbReference>
<dbReference type="Proteomes" id="UP000298438">
    <property type="component" value="Unassembled WGS sequence"/>
</dbReference>
<accession>A0A4Y9SQV5</accession>
<proteinExistence type="predicted"/>
<comment type="caution">
    <text evidence="1">The sequence shown here is derived from an EMBL/GenBank/DDBJ whole genome shotgun (WGS) entry which is preliminary data.</text>
</comment>
<keyword evidence="2" id="KW-1185">Reference proteome</keyword>
<protein>
    <submittedName>
        <fullName evidence="1">HutD family protein</fullName>
    </submittedName>
</protein>
<evidence type="ECO:0000313" key="1">
    <source>
        <dbReference type="EMBL" id="TFW28855.1"/>
    </source>
</evidence>
<dbReference type="CDD" id="cd20293">
    <property type="entry name" value="cupin_HutD_N"/>
    <property type="match status" value="1"/>
</dbReference>
<dbReference type="RefSeq" id="WP_135205559.1">
    <property type="nucleotide sequence ID" value="NZ_SPVF01000029.1"/>
</dbReference>
<dbReference type="InterPro" id="IPR010282">
    <property type="entry name" value="Uncharacterised_HutD/Ves"/>
</dbReference>
<name>A0A4Y9SQV5_9BURK</name>
<dbReference type="Pfam" id="PF05962">
    <property type="entry name" value="HutD"/>
    <property type="match status" value="1"/>
</dbReference>